<sequence length="1043" mass="118452">MPETTSEHLPVVAAERTSSLFFDRRDEVLLAIVNDVLDRDKPHWDLKKLLAPYLHPHGIKEMAASRGLRVAYAVIHLLGSLEQGKATERLEALRAARDEVLTTAKGPLRINAARVLLQIMKELVRAKGDTAKQLTLAHEFRTVTTGKPRMVLRQLRKYHLVEMPEEWNQISFDDHVHDANTKGRKSPTHLIMDAWIKGIRRLSVIYYNYVDPRVADELLQAAKIMDISVHIGVDLSARYRDRFARFVWEPRGFGDAQDFLAFLRRPDMQQFLSDGRKVSNYQHAYVFEALRAYNQRHRFDLGESLGIAAPELDEVDFCSFVGMGQPSLLHLGTFILEGLIPFLREHHATLAQCLCDPNCPDMEKVRAMQERLESLCAEEIVEEYLIPERNPELSDPGDPEAEDLPELIALTPRALMQRIRSLHSLNRVTLVPDGLGVEQVLELLYDCRGDVTHMEIFNLKGDVDSRSAQSVALNKLRLAINDPGPMALKRILLDRIRSLEQGGIDGNVLLDKLNKILGNINAFRTLYRHAPLKASMGSRSTGRSVLTRGMGLVVSATLPRRAQRNLLVRADKREFLPVTVESWRRITCIPSEAVSPMGRRWFQLVRGVPLLSALTFLRKEDWKPVRWTVSMEEQGNVATLGGPRRETDFEIVPPCEKEHQNQSPNWRHLNSRWMNSLKVLVGFIPAFLTFALTKDWWVLAYLGAFIWFGITGFRNVIQSVLGGGGFRRSPLLRWNDYVSWSRISDSLLFTGFSVPLLDWLTKSVVLDGMFGVNTTTSPLLLYTIMALTNGIYITSHNLFRGLPRSAAFGNFFRSVLSIPIAVLFNSVVGLALGFLGTPDVNGVLQRWAAVISKLASDCVAGFIEGLADRKNNISMRLWDYTAKLHQVFQTYSSLEILFPRRDVLEMLQRPDYFFSEVRTARSSLDKVMIVNALDLLYMYMYQPRAASALRVKVAAMTGEERAVFLESQRILLNEREVSKLFVDGIVGRRFSKGLSFYLLRYKWYLRHLDRMVRGLPHAVDLDRPDPRSRMIGEGKNDGIGAGI</sequence>
<keyword evidence="1" id="KW-0472">Membrane</keyword>
<keyword evidence="1" id="KW-0812">Transmembrane</keyword>
<evidence type="ECO:0000256" key="1">
    <source>
        <dbReference type="SAM" id="Phobius"/>
    </source>
</evidence>
<dbReference type="Proteomes" id="UP000190027">
    <property type="component" value="Unassembled WGS sequence"/>
</dbReference>
<feature type="transmembrane region" description="Helical" evidence="1">
    <location>
        <begin position="698"/>
        <end position="717"/>
    </location>
</feature>
<dbReference type="STRING" id="1121449.SAMN02745704_02511"/>
<reference evidence="2 3" key="1">
    <citation type="submission" date="2017-02" db="EMBL/GenBank/DDBJ databases">
        <authorList>
            <person name="Peterson S.W."/>
        </authorList>
    </citation>
    <scope>NUCLEOTIDE SEQUENCE [LARGE SCALE GENOMIC DNA]</scope>
    <source>
        <strain evidence="2 3">DSM 16080</strain>
    </source>
</reference>
<feature type="transmembrane region" description="Helical" evidence="1">
    <location>
        <begin position="737"/>
        <end position="759"/>
    </location>
</feature>
<organism evidence="2 3">
    <name type="scientific">Paucidesulfovibrio gracilis DSM 16080</name>
    <dbReference type="NCBI Taxonomy" id="1121449"/>
    <lineage>
        <taxon>Bacteria</taxon>
        <taxon>Pseudomonadati</taxon>
        <taxon>Thermodesulfobacteriota</taxon>
        <taxon>Desulfovibrionia</taxon>
        <taxon>Desulfovibrionales</taxon>
        <taxon>Desulfovibrionaceae</taxon>
        <taxon>Paucidesulfovibrio</taxon>
    </lineage>
</organism>
<accession>A0A1T4XW93</accession>
<keyword evidence="1" id="KW-1133">Transmembrane helix</keyword>
<protein>
    <submittedName>
        <fullName evidence="2">Uncharacterized protein</fullName>
    </submittedName>
</protein>
<feature type="transmembrane region" description="Helical" evidence="1">
    <location>
        <begin position="811"/>
        <end position="835"/>
    </location>
</feature>
<proteinExistence type="predicted"/>
<feature type="transmembrane region" description="Helical" evidence="1">
    <location>
        <begin position="779"/>
        <end position="799"/>
    </location>
</feature>
<dbReference type="AlphaFoldDB" id="A0A1T4XW93"/>
<evidence type="ECO:0000313" key="2">
    <source>
        <dbReference type="EMBL" id="SKA93822.1"/>
    </source>
</evidence>
<dbReference type="EMBL" id="FUYC01000018">
    <property type="protein sequence ID" value="SKA93822.1"/>
    <property type="molecule type" value="Genomic_DNA"/>
</dbReference>
<gene>
    <name evidence="2" type="ORF">SAMN02745704_02511</name>
</gene>
<dbReference type="RefSeq" id="WP_200806804.1">
    <property type="nucleotide sequence ID" value="NZ_FUYC01000018.1"/>
</dbReference>
<name>A0A1T4XW93_9BACT</name>
<keyword evidence="3" id="KW-1185">Reference proteome</keyword>
<evidence type="ECO:0000313" key="3">
    <source>
        <dbReference type="Proteomes" id="UP000190027"/>
    </source>
</evidence>